<evidence type="ECO:0000256" key="5">
    <source>
        <dbReference type="ARBA" id="ARBA00023115"/>
    </source>
</evidence>
<dbReference type="GO" id="GO:0008295">
    <property type="term" value="P:spermidine biosynthetic process"/>
    <property type="evidence" value="ECO:0007669"/>
    <property type="project" value="UniProtKB-KW"/>
</dbReference>
<dbReference type="AlphaFoldDB" id="A0A1F4WHE3"/>
<keyword evidence="4" id="KW-0745">Spermidine biosynthesis</keyword>
<evidence type="ECO:0000256" key="4">
    <source>
        <dbReference type="ARBA" id="ARBA00023066"/>
    </source>
</evidence>
<sequence length="114" mass="12777">MNQSTPLINHFVALIRLEGVEVWENVASDLAASIIQKLKLTVIKSDSHQFSPQGETRVYLLSQSHLAIHTWPEDGVVHVDLVSCSNINEPDFMLAIKAEDISHKFIEVKTQKVS</sequence>
<dbReference type="Gene3D" id="3.60.90.10">
    <property type="entry name" value="S-adenosylmethionine decarboxylase"/>
    <property type="match status" value="1"/>
</dbReference>
<accession>A0A1F4WHE3</accession>
<evidence type="ECO:0000256" key="6">
    <source>
        <dbReference type="ARBA" id="ARBA00023145"/>
    </source>
</evidence>
<keyword evidence="3" id="KW-0068">Autocatalytic cleavage</keyword>
<dbReference type="PANTHER" id="PTHR33866:SF2">
    <property type="entry name" value="S-ADENOSYLMETHIONINE DECARBOXYLASE PROENZYME"/>
    <property type="match status" value="1"/>
</dbReference>
<keyword evidence="7" id="KW-0456">Lyase</keyword>
<comment type="caution">
    <text evidence="10">The sequence shown here is derived from an EMBL/GenBank/DDBJ whole genome shotgun (WGS) entry which is preliminary data.</text>
</comment>
<dbReference type="EMBL" id="MEWA01000030">
    <property type="protein sequence ID" value="OGC68875.1"/>
    <property type="molecule type" value="Genomic_DNA"/>
</dbReference>
<dbReference type="PANTHER" id="PTHR33866">
    <property type="entry name" value="S-ADENOSYLMETHIONINE DECARBOXYLASE PROENZYME"/>
    <property type="match status" value="1"/>
</dbReference>
<dbReference type="GO" id="GO:0004014">
    <property type="term" value="F:adenosylmethionine decarboxylase activity"/>
    <property type="evidence" value="ECO:0007669"/>
    <property type="project" value="InterPro"/>
</dbReference>
<proteinExistence type="predicted"/>
<name>A0A1F4WHE3_UNCKA</name>
<dbReference type="Pfam" id="PF02675">
    <property type="entry name" value="AdoMet_dc"/>
    <property type="match status" value="1"/>
</dbReference>
<evidence type="ECO:0000313" key="10">
    <source>
        <dbReference type="EMBL" id="OGC68875.1"/>
    </source>
</evidence>
<dbReference type="Proteomes" id="UP000179113">
    <property type="component" value="Unassembled WGS sequence"/>
</dbReference>
<evidence type="ECO:0000256" key="2">
    <source>
        <dbReference type="ARBA" id="ARBA00022793"/>
    </source>
</evidence>
<keyword evidence="9" id="KW-0670">Pyruvate</keyword>
<reference evidence="10 11" key="1">
    <citation type="journal article" date="2016" name="Nat. Commun.">
        <title>Thousands of microbial genomes shed light on interconnected biogeochemical processes in an aquifer system.</title>
        <authorList>
            <person name="Anantharaman K."/>
            <person name="Brown C.T."/>
            <person name="Hug L.A."/>
            <person name="Sharon I."/>
            <person name="Castelle C.J."/>
            <person name="Probst A.J."/>
            <person name="Thomas B.C."/>
            <person name="Singh A."/>
            <person name="Wilkins M.J."/>
            <person name="Karaoz U."/>
            <person name="Brodie E.L."/>
            <person name="Williams K.H."/>
            <person name="Hubbard S.S."/>
            <person name="Banfield J.F."/>
        </authorList>
    </citation>
    <scope>NUCLEOTIDE SEQUENCE [LARGE SCALE GENOMIC DNA]</scope>
</reference>
<keyword evidence="2" id="KW-0210">Decarboxylase</keyword>
<evidence type="ECO:0000256" key="1">
    <source>
        <dbReference type="ARBA" id="ARBA00001928"/>
    </source>
</evidence>
<evidence type="ECO:0000313" key="11">
    <source>
        <dbReference type="Proteomes" id="UP000179113"/>
    </source>
</evidence>
<dbReference type="SUPFAM" id="SSF56276">
    <property type="entry name" value="S-adenosylmethionine decarboxylase"/>
    <property type="match status" value="1"/>
</dbReference>
<organism evidence="10 11">
    <name type="scientific">candidate division WWE3 bacterium RIFOXYC1_FULL_39_7</name>
    <dbReference type="NCBI Taxonomy" id="1802643"/>
    <lineage>
        <taxon>Bacteria</taxon>
        <taxon>Katanobacteria</taxon>
    </lineage>
</organism>
<keyword evidence="6" id="KW-0865">Zymogen</keyword>
<gene>
    <name evidence="10" type="ORF">A2415_05525</name>
</gene>
<comment type="cofactor">
    <cofactor evidence="1">
        <name>pyruvate</name>
        <dbReference type="ChEBI" id="CHEBI:15361"/>
    </cofactor>
</comment>
<keyword evidence="5" id="KW-0620">Polyamine biosynthesis</keyword>
<dbReference type="GO" id="GO:0005829">
    <property type="term" value="C:cytosol"/>
    <property type="evidence" value="ECO:0007669"/>
    <property type="project" value="TreeGrafter"/>
</dbReference>
<evidence type="ECO:0008006" key="12">
    <source>
        <dbReference type="Google" id="ProtNLM"/>
    </source>
</evidence>
<dbReference type="InterPro" id="IPR016067">
    <property type="entry name" value="S-AdoMet_deCO2ase_core"/>
</dbReference>
<keyword evidence="8" id="KW-0704">Schiff base</keyword>
<dbReference type="InterPro" id="IPR003826">
    <property type="entry name" value="AdoMetDC_fam_prok"/>
</dbReference>
<evidence type="ECO:0000256" key="3">
    <source>
        <dbReference type="ARBA" id="ARBA00022813"/>
    </source>
</evidence>
<protein>
    <recommendedName>
        <fullName evidence="12">S-adenosylmethionine decarboxylase proenzyme</fullName>
    </recommendedName>
</protein>
<evidence type="ECO:0000256" key="7">
    <source>
        <dbReference type="ARBA" id="ARBA00023239"/>
    </source>
</evidence>
<evidence type="ECO:0000256" key="9">
    <source>
        <dbReference type="ARBA" id="ARBA00023317"/>
    </source>
</evidence>
<evidence type="ECO:0000256" key="8">
    <source>
        <dbReference type="ARBA" id="ARBA00023270"/>
    </source>
</evidence>